<dbReference type="Gene3D" id="6.20.450.20">
    <property type="match status" value="1"/>
</dbReference>
<dbReference type="RefSeq" id="WP_065414010.1">
    <property type="nucleotide sequence ID" value="NZ_MASQ01000120.1"/>
</dbReference>
<dbReference type="AlphaFoldDB" id="A0A1B9BW26"/>
<comment type="caution">
    <text evidence="2">The sequence shown here is derived from an EMBL/GenBank/DDBJ whole genome shotgun (WGS) entry which is preliminary data.</text>
</comment>
<reference evidence="2 3" key="1">
    <citation type="submission" date="2016-07" db="EMBL/GenBank/DDBJ databases">
        <title>Draft genome of a psychrotolerant acidophile Acidithiobacillus ferrivorans strain YL15.</title>
        <authorList>
            <person name="Peng T."/>
            <person name="Ma L."/>
            <person name="Nan M."/>
            <person name="An N."/>
            <person name="Wang M."/>
            <person name="Qiu G."/>
            <person name="Zeng W."/>
        </authorList>
    </citation>
    <scope>NUCLEOTIDE SEQUENCE [LARGE SCALE GENOMIC DNA]</scope>
    <source>
        <strain evidence="2 3">YL15</strain>
    </source>
</reference>
<dbReference type="Proteomes" id="UP000093129">
    <property type="component" value="Unassembled WGS sequence"/>
</dbReference>
<sequence>MNAVLPSIISEFETSDQEASYTAWLRTKVASSLADKRPSIPHDEVMAEMDAIIAEAETSAQQNDGNCLDFISSGA</sequence>
<dbReference type="InterPro" id="IPR048851">
    <property type="entry name" value="PaaA2_dom"/>
</dbReference>
<name>A0A1B9BW26_9PROT</name>
<evidence type="ECO:0000313" key="3">
    <source>
        <dbReference type="Proteomes" id="UP000093129"/>
    </source>
</evidence>
<evidence type="ECO:0000259" key="1">
    <source>
        <dbReference type="Pfam" id="PF21217"/>
    </source>
</evidence>
<dbReference type="Pfam" id="PF21217">
    <property type="entry name" value="PaaA2"/>
    <property type="match status" value="1"/>
</dbReference>
<gene>
    <name evidence="2" type="ORF">BBC27_01640</name>
</gene>
<proteinExistence type="predicted"/>
<dbReference type="EMBL" id="MASQ01000120">
    <property type="protein sequence ID" value="OCB01869.1"/>
    <property type="molecule type" value="Genomic_DNA"/>
</dbReference>
<protein>
    <submittedName>
        <fullName evidence="2">Antitoxin</fullName>
    </submittedName>
</protein>
<accession>A0A1B9BW26</accession>
<feature type="domain" description="Stability determinant" evidence="1">
    <location>
        <begin position="17"/>
        <end position="48"/>
    </location>
</feature>
<organism evidence="2 3">
    <name type="scientific">Acidithiobacillus ferrivorans</name>
    <dbReference type="NCBI Taxonomy" id="160808"/>
    <lineage>
        <taxon>Bacteria</taxon>
        <taxon>Pseudomonadati</taxon>
        <taxon>Pseudomonadota</taxon>
        <taxon>Acidithiobacillia</taxon>
        <taxon>Acidithiobacillales</taxon>
        <taxon>Acidithiobacillaceae</taxon>
        <taxon>Acidithiobacillus</taxon>
    </lineage>
</organism>
<evidence type="ECO:0000313" key="2">
    <source>
        <dbReference type="EMBL" id="OCB01869.1"/>
    </source>
</evidence>